<sequence>MLLPSCETLFGNSEYTANPRDVCTHLDIVIAFVLCIISTIMASVLMFGFFKLWRKHQSSHWWALSSIGLGAAASFTLFLSSLALVVAYAGESYIRQNLALTILLQICISTTHSYVSMRACSYFGALMHNSEMMRLQKKPTLKLGLFCYISALVSVLGILGGASCIAALGVQSWVDPYLLQTHISVAFCILNCSLVIGGYLYVTLVLKLEPYRQKEILAETVWMNVFLFGFWCILNPVFAATHLPTFSLSIFSYIVTWLPVLYKTLKNCCCVASTETARVEEELEV</sequence>
<keyword evidence="1" id="KW-0812">Transmembrane</keyword>
<dbReference type="AlphaFoldDB" id="A0A7S2WJ58"/>
<accession>A0A7S2WJ58</accession>
<feature type="transmembrane region" description="Helical" evidence="1">
    <location>
        <begin position="28"/>
        <end position="50"/>
    </location>
</feature>
<feature type="transmembrane region" description="Helical" evidence="1">
    <location>
        <begin position="216"/>
        <end position="237"/>
    </location>
</feature>
<gene>
    <name evidence="2" type="ORF">QSP1433_LOCUS10853</name>
</gene>
<feature type="transmembrane region" description="Helical" evidence="1">
    <location>
        <begin position="102"/>
        <end position="124"/>
    </location>
</feature>
<feature type="transmembrane region" description="Helical" evidence="1">
    <location>
        <begin position="62"/>
        <end position="90"/>
    </location>
</feature>
<organism evidence="2">
    <name type="scientific">Mucochytrium quahogii</name>
    <dbReference type="NCBI Taxonomy" id="96639"/>
    <lineage>
        <taxon>Eukaryota</taxon>
        <taxon>Sar</taxon>
        <taxon>Stramenopiles</taxon>
        <taxon>Bigyra</taxon>
        <taxon>Labyrinthulomycetes</taxon>
        <taxon>Thraustochytrida</taxon>
        <taxon>Thraustochytriidae</taxon>
        <taxon>Mucochytrium</taxon>
    </lineage>
</organism>
<keyword evidence="1" id="KW-1133">Transmembrane helix</keyword>
<feature type="transmembrane region" description="Helical" evidence="1">
    <location>
        <begin position="145"/>
        <end position="170"/>
    </location>
</feature>
<feature type="transmembrane region" description="Helical" evidence="1">
    <location>
        <begin position="182"/>
        <end position="204"/>
    </location>
</feature>
<keyword evidence="1" id="KW-0472">Membrane</keyword>
<evidence type="ECO:0000256" key="1">
    <source>
        <dbReference type="SAM" id="Phobius"/>
    </source>
</evidence>
<evidence type="ECO:0000313" key="2">
    <source>
        <dbReference type="EMBL" id="CAD9691069.1"/>
    </source>
</evidence>
<proteinExistence type="predicted"/>
<protein>
    <submittedName>
        <fullName evidence="2">Uncharacterized protein</fullName>
    </submittedName>
</protein>
<dbReference type="EMBL" id="HBHK01017236">
    <property type="protein sequence ID" value="CAD9691069.1"/>
    <property type="molecule type" value="Transcribed_RNA"/>
</dbReference>
<name>A0A7S2WJ58_9STRA</name>
<feature type="transmembrane region" description="Helical" evidence="1">
    <location>
        <begin position="243"/>
        <end position="262"/>
    </location>
</feature>
<reference evidence="2" key="1">
    <citation type="submission" date="2021-01" db="EMBL/GenBank/DDBJ databases">
        <authorList>
            <person name="Corre E."/>
            <person name="Pelletier E."/>
            <person name="Niang G."/>
            <person name="Scheremetjew M."/>
            <person name="Finn R."/>
            <person name="Kale V."/>
            <person name="Holt S."/>
            <person name="Cochrane G."/>
            <person name="Meng A."/>
            <person name="Brown T."/>
            <person name="Cohen L."/>
        </authorList>
    </citation>
    <scope>NUCLEOTIDE SEQUENCE</scope>
    <source>
        <strain evidence="2">NY070348D</strain>
    </source>
</reference>